<dbReference type="Pfam" id="PF00656">
    <property type="entry name" value="Peptidase_C14"/>
    <property type="match status" value="1"/>
</dbReference>
<evidence type="ECO:0000313" key="9">
    <source>
        <dbReference type="Proteomes" id="UP000694867"/>
    </source>
</evidence>
<feature type="domain" description="Caspase family p20" evidence="8">
    <location>
        <begin position="40"/>
        <end position="163"/>
    </location>
</feature>
<sequence>MGTASTSSSSTSVTLPSMVTVTKAKQIAVGKEVYEMTDSPRGLCVIFNNRHFPCVPDRDRPGSELDVQRMMMLFKEFKFMVFTHEDQTSQQIMSLLDTYANEKVLEGHQAFVLIMMSHGEVNHIYGNDYNLVKLQDIFEKFNNYNCPALRERPKLFFIQSCRGGLSDNGVPGRDLIAEAVPGEDGTQSDAGPFKSQGYPGVSRTPSPRISYWSDTYIAYAVVEGYESLRDLNSGSWFLKAVFDVMANDAHTEHLDTLMDRVSQRVLERVRRDGQRQCPEVKKIGWRKKLFFNPGLSQ</sequence>
<name>A0AAJ6VUX2_9ACAR</name>
<dbReference type="PRINTS" id="PR00376">
    <property type="entry name" value="IL1BCENZYME"/>
</dbReference>
<comment type="similarity">
    <text evidence="1 5">Belongs to the peptidase C14A family.</text>
</comment>
<reference evidence="10" key="1">
    <citation type="submission" date="2025-08" db="UniProtKB">
        <authorList>
            <consortium name="RefSeq"/>
        </authorList>
    </citation>
    <scope>IDENTIFICATION</scope>
</reference>
<dbReference type="Proteomes" id="UP000694867">
    <property type="component" value="Unplaced"/>
</dbReference>
<dbReference type="InterPro" id="IPR011600">
    <property type="entry name" value="Pept_C14_caspase"/>
</dbReference>
<organism evidence="9 10">
    <name type="scientific">Galendromus occidentalis</name>
    <name type="common">western predatory mite</name>
    <dbReference type="NCBI Taxonomy" id="34638"/>
    <lineage>
        <taxon>Eukaryota</taxon>
        <taxon>Metazoa</taxon>
        <taxon>Ecdysozoa</taxon>
        <taxon>Arthropoda</taxon>
        <taxon>Chelicerata</taxon>
        <taxon>Arachnida</taxon>
        <taxon>Acari</taxon>
        <taxon>Parasitiformes</taxon>
        <taxon>Mesostigmata</taxon>
        <taxon>Gamasina</taxon>
        <taxon>Phytoseioidea</taxon>
        <taxon>Phytoseiidae</taxon>
        <taxon>Typhlodrominae</taxon>
        <taxon>Galendromus</taxon>
    </lineage>
</organism>
<dbReference type="PANTHER" id="PTHR47901:SF8">
    <property type="entry name" value="CASPASE-3"/>
    <property type="match status" value="1"/>
</dbReference>
<evidence type="ECO:0000256" key="4">
    <source>
        <dbReference type="ARBA" id="ARBA00022801"/>
    </source>
</evidence>
<feature type="domain" description="Caspase family p10" evidence="7">
    <location>
        <begin position="205"/>
        <end position="293"/>
    </location>
</feature>
<accession>A0AAJ6VUX2</accession>
<dbReference type="InterPro" id="IPR029030">
    <property type="entry name" value="Caspase-like_dom_sf"/>
</dbReference>
<dbReference type="GO" id="GO:0004197">
    <property type="term" value="F:cysteine-type endopeptidase activity"/>
    <property type="evidence" value="ECO:0007669"/>
    <property type="project" value="InterPro"/>
</dbReference>
<protein>
    <submittedName>
        <fullName evidence="10">Caspase-2</fullName>
    </submittedName>
</protein>
<evidence type="ECO:0000256" key="3">
    <source>
        <dbReference type="ARBA" id="ARBA00022703"/>
    </source>
</evidence>
<dbReference type="Gene3D" id="3.40.50.1460">
    <property type="match status" value="1"/>
</dbReference>
<evidence type="ECO:0000256" key="6">
    <source>
        <dbReference type="SAM" id="MobiDB-lite"/>
    </source>
</evidence>
<dbReference type="GO" id="GO:0006508">
    <property type="term" value="P:proteolysis"/>
    <property type="evidence" value="ECO:0007669"/>
    <property type="project" value="UniProtKB-KW"/>
</dbReference>
<dbReference type="KEGG" id="goe:100900709"/>
<keyword evidence="3" id="KW-0053">Apoptosis</keyword>
<dbReference type="SMART" id="SM00115">
    <property type="entry name" value="CASc"/>
    <property type="match status" value="1"/>
</dbReference>
<dbReference type="CDD" id="cd00032">
    <property type="entry name" value="CASc"/>
    <property type="match status" value="1"/>
</dbReference>
<dbReference type="InterPro" id="IPR002138">
    <property type="entry name" value="Pept_C14_p10"/>
</dbReference>
<dbReference type="InterPro" id="IPR002398">
    <property type="entry name" value="Pept_C14"/>
</dbReference>
<evidence type="ECO:0000259" key="7">
    <source>
        <dbReference type="PROSITE" id="PS50207"/>
    </source>
</evidence>
<dbReference type="GeneID" id="100900709"/>
<dbReference type="PANTHER" id="PTHR47901">
    <property type="entry name" value="CASPASE RECRUITMENT DOMAIN-CONTAINING PROTEIN 18"/>
    <property type="match status" value="1"/>
</dbReference>
<evidence type="ECO:0000313" key="10">
    <source>
        <dbReference type="RefSeq" id="XP_003737223.2"/>
    </source>
</evidence>
<keyword evidence="4" id="KW-0378">Hydrolase</keyword>
<dbReference type="PROSITE" id="PS50207">
    <property type="entry name" value="CASPASE_P10"/>
    <property type="match status" value="1"/>
</dbReference>
<feature type="region of interest" description="Disordered" evidence="6">
    <location>
        <begin position="181"/>
        <end position="204"/>
    </location>
</feature>
<dbReference type="InterPro" id="IPR015917">
    <property type="entry name" value="Pept_C14A"/>
</dbReference>
<proteinExistence type="inferred from homology"/>
<gene>
    <name evidence="10" type="primary">LOC100900709</name>
</gene>
<dbReference type="PROSITE" id="PS50208">
    <property type="entry name" value="CASPASE_P20"/>
    <property type="match status" value="1"/>
</dbReference>
<dbReference type="GO" id="GO:0006915">
    <property type="term" value="P:apoptotic process"/>
    <property type="evidence" value="ECO:0007669"/>
    <property type="project" value="UniProtKB-KW"/>
</dbReference>
<dbReference type="RefSeq" id="XP_003737223.2">
    <property type="nucleotide sequence ID" value="XM_003737175.3"/>
</dbReference>
<evidence type="ECO:0000259" key="8">
    <source>
        <dbReference type="PROSITE" id="PS50208"/>
    </source>
</evidence>
<keyword evidence="2" id="KW-0645">Protease</keyword>
<dbReference type="SUPFAM" id="SSF52129">
    <property type="entry name" value="Caspase-like"/>
    <property type="match status" value="1"/>
</dbReference>
<dbReference type="AlphaFoldDB" id="A0AAJ6VUX2"/>
<evidence type="ECO:0000256" key="5">
    <source>
        <dbReference type="RuleBase" id="RU003971"/>
    </source>
</evidence>
<evidence type="ECO:0000256" key="1">
    <source>
        <dbReference type="ARBA" id="ARBA00010134"/>
    </source>
</evidence>
<keyword evidence="9" id="KW-1185">Reference proteome</keyword>
<dbReference type="InterPro" id="IPR001309">
    <property type="entry name" value="Pept_C14_p20"/>
</dbReference>
<evidence type="ECO:0000256" key="2">
    <source>
        <dbReference type="ARBA" id="ARBA00022670"/>
    </source>
</evidence>